<dbReference type="Pfam" id="PF06472">
    <property type="entry name" value="ABC_membrane_2"/>
    <property type="match status" value="1"/>
</dbReference>
<feature type="transmembrane region" description="Helical" evidence="6">
    <location>
        <begin position="30"/>
        <end position="51"/>
    </location>
</feature>
<dbReference type="AlphaFoldDB" id="A0A0N5CBL7"/>
<evidence type="ECO:0000259" key="7">
    <source>
        <dbReference type="PROSITE" id="PS50893"/>
    </source>
</evidence>
<evidence type="ECO:0000256" key="4">
    <source>
        <dbReference type="ARBA" id="ARBA00022989"/>
    </source>
</evidence>
<keyword evidence="4 6" id="KW-1133">Transmembrane helix</keyword>
<feature type="transmembrane region" description="Helical" evidence="6">
    <location>
        <begin position="71"/>
        <end position="104"/>
    </location>
</feature>
<dbReference type="SUPFAM" id="SSF90123">
    <property type="entry name" value="ABC transporter transmembrane region"/>
    <property type="match status" value="1"/>
</dbReference>
<proteinExistence type="inferred from homology"/>
<evidence type="ECO:0000256" key="3">
    <source>
        <dbReference type="ARBA" id="ARBA00022692"/>
    </source>
</evidence>
<keyword evidence="3 6" id="KW-0812">Transmembrane</keyword>
<keyword evidence="5 6" id="KW-0472">Membrane</keyword>
<keyword evidence="8" id="KW-1185">Reference proteome</keyword>
<name>A0A0N5CBL7_STREA</name>
<dbReference type="GO" id="GO:0140359">
    <property type="term" value="F:ABC-type transporter activity"/>
    <property type="evidence" value="ECO:0007669"/>
    <property type="project" value="InterPro"/>
</dbReference>
<sequence>MHKKKDFYFDLKFIKALFKLAPSFFLKGNWYSECMIGIALVLSVLNEWVGYKIGMIPGKMYSALIGEDTDEFWHIMLIGSLLYIGKCALMALVTFACWCVYLAFRKNITNALHNSYFDGMTAYKLMFISQNNIDNPDQRITQDVDKMCKDLALTIIPAALICPFVIAYYTYKTYVTAGIYGCGMVYGYFVLGTIVNRILISPLAKWTSRVEKCEGNFRYKEVSIRDNCEQVALYRGQNFEKEQSNKLLDILLKNQFLLCIWRFPNSFWQNFFDYYGGLLSYGIQYIPIFLMHTYKDTDPKDLPQIISNNAFVYIYLVNSFTRLTDVALTSGEMAGVLQRVYELLRECKEMGGTRYVNTEMIDKNDSNSYRFDKVSINTPNGKLIVRDLSMTIDRCDNLLVRGPSGTGKTSIVRILSGLWKNSSGKISAKYTINDIEIVPQKPYLPVGKLSLYNLIMFPSVNVDDEFEADKRSEDIFALLEKLKLKNILDKIGNIYDELPVEFISTLTPGEIQRLVFIRGIIKNPKIMILDESTNSIDSETEHIMYSIMEEKNIQYISIGHRDSLRKYHNKCLTLSGQGNYTIEDL</sequence>
<keyword evidence="2" id="KW-0813">Transport</keyword>
<dbReference type="InterPro" id="IPR011527">
    <property type="entry name" value="ABC1_TM_dom"/>
</dbReference>
<dbReference type="GO" id="GO:0016887">
    <property type="term" value="F:ATP hydrolysis activity"/>
    <property type="evidence" value="ECO:0007669"/>
    <property type="project" value="InterPro"/>
</dbReference>
<dbReference type="GO" id="GO:0005324">
    <property type="term" value="F:long-chain fatty acid transmembrane transporter activity"/>
    <property type="evidence" value="ECO:0007669"/>
    <property type="project" value="TreeGrafter"/>
</dbReference>
<feature type="transmembrane region" description="Helical" evidence="6">
    <location>
        <begin position="151"/>
        <end position="171"/>
    </location>
</feature>
<dbReference type="InterPro" id="IPR036640">
    <property type="entry name" value="ABC1_TM_sf"/>
</dbReference>
<evidence type="ECO:0000256" key="5">
    <source>
        <dbReference type="ARBA" id="ARBA00023136"/>
    </source>
</evidence>
<dbReference type="GO" id="GO:0006635">
    <property type="term" value="P:fatty acid beta-oxidation"/>
    <property type="evidence" value="ECO:0007669"/>
    <property type="project" value="TreeGrafter"/>
</dbReference>
<dbReference type="Proteomes" id="UP000046392">
    <property type="component" value="Unplaced"/>
</dbReference>
<evidence type="ECO:0000256" key="2">
    <source>
        <dbReference type="ARBA" id="ARBA00022448"/>
    </source>
</evidence>
<dbReference type="Gene3D" id="1.20.1560.10">
    <property type="entry name" value="ABC transporter type 1, transmembrane domain"/>
    <property type="match status" value="1"/>
</dbReference>
<dbReference type="PANTHER" id="PTHR11384">
    <property type="entry name" value="ATP-BINDING CASSETTE, SUB-FAMILY D MEMBER"/>
    <property type="match status" value="1"/>
</dbReference>
<evidence type="ECO:0000313" key="8">
    <source>
        <dbReference type="Proteomes" id="UP000046392"/>
    </source>
</evidence>
<dbReference type="GO" id="GO:0007031">
    <property type="term" value="P:peroxisome organization"/>
    <property type="evidence" value="ECO:0007669"/>
    <property type="project" value="TreeGrafter"/>
</dbReference>
<dbReference type="InterPro" id="IPR027417">
    <property type="entry name" value="P-loop_NTPase"/>
</dbReference>
<organism evidence="8 9">
    <name type="scientific">Strongyloides papillosus</name>
    <name type="common">Intestinal threadworm</name>
    <dbReference type="NCBI Taxonomy" id="174720"/>
    <lineage>
        <taxon>Eukaryota</taxon>
        <taxon>Metazoa</taxon>
        <taxon>Ecdysozoa</taxon>
        <taxon>Nematoda</taxon>
        <taxon>Chromadorea</taxon>
        <taxon>Rhabditida</taxon>
        <taxon>Tylenchina</taxon>
        <taxon>Panagrolaimomorpha</taxon>
        <taxon>Strongyloidoidea</taxon>
        <taxon>Strongyloididae</taxon>
        <taxon>Strongyloides</taxon>
    </lineage>
</organism>
<dbReference type="GO" id="GO:0042760">
    <property type="term" value="P:very long-chain fatty acid catabolic process"/>
    <property type="evidence" value="ECO:0007669"/>
    <property type="project" value="TreeGrafter"/>
</dbReference>
<evidence type="ECO:0000256" key="6">
    <source>
        <dbReference type="SAM" id="Phobius"/>
    </source>
</evidence>
<dbReference type="GO" id="GO:0005778">
    <property type="term" value="C:peroxisomal membrane"/>
    <property type="evidence" value="ECO:0007669"/>
    <property type="project" value="TreeGrafter"/>
</dbReference>
<protein>
    <submittedName>
        <fullName evidence="9">ABC transporter domain-containing protein</fullName>
    </submittedName>
</protein>
<dbReference type="PANTHER" id="PTHR11384:SF65">
    <property type="entry name" value="ABC TRANSPORTER DOMAIN-CONTAINING PROTEIN"/>
    <property type="match status" value="1"/>
</dbReference>
<reference evidence="9" key="1">
    <citation type="submission" date="2017-02" db="UniProtKB">
        <authorList>
            <consortium name="WormBaseParasite"/>
        </authorList>
    </citation>
    <scope>IDENTIFICATION</scope>
</reference>
<dbReference type="STRING" id="174720.A0A0N5CBL7"/>
<accession>A0A0N5CBL7</accession>
<dbReference type="Pfam" id="PF00005">
    <property type="entry name" value="ABC_tran"/>
    <property type="match status" value="1"/>
</dbReference>
<dbReference type="GO" id="GO:0005524">
    <property type="term" value="F:ATP binding"/>
    <property type="evidence" value="ECO:0007669"/>
    <property type="project" value="InterPro"/>
</dbReference>
<feature type="domain" description="ABC transporter" evidence="7">
    <location>
        <begin position="369"/>
        <end position="585"/>
    </location>
</feature>
<dbReference type="PROSITE" id="PS50893">
    <property type="entry name" value="ABC_TRANSPORTER_2"/>
    <property type="match status" value="1"/>
</dbReference>
<dbReference type="InterPro" id="IPR003439">
    <property type="entry name" value="ABC_transporter-like_ATP-bd"/>
</dbReference>
<dbReference type="SUPFAM" id="SSF52540">
    <property type="entry name" value="P-loop containing nucleoside triphosphate hydrolases"/>
    <property type="match status" value="1"/>
</dbReference>
<feature type="transmembrane region" description="Helical" evidence="6">
    <location>
        <begin position="177"/>
        <end position="199"/>
    </location>
</feature>
<evidence type="ECO:0000313" key="9">
    <source>
        <dbReference type="WBParaSite" id="SPAL_0001528400.1"/>
    </source>
</evidence>
<dbReference type="WBParaSite" id="SPAL_0001528400.1">
    <property type="protein sequence ID" value="SPAL_0001528400.1"/>
    <property type="gene ID" value="SPAL_0001528400"/>
</dbReference>
<dbReference type="InterPro" id="IPR050835">
    <property type="entry name" value="ABC_transporter_sub-D"/>
</dbReference>
<comment type="similarity">
    <text evidence="1">Belongs to the ABC transporter superfamily. ABCD family. Peroxisomal fatty acyl CoA transporter (TC 3.A.1.203) subfamily.</text>
</comment>
<evidence type="ECO:0000256" key="1">
    <source>
        <dbReference type="ARBA" id="ARBA00008575"/>
    </source>
</evidence>
<dbReference type="Gene3D" id="3.40.50.300">
    <property type="entry name" value="P-loop containing nucleotide triphosphate hydrolases"/>
    <property type="match status" value="1"/>
</dbReference>
<dbReference type="GO" id="GO:0015910">
    <property type="term" value="P:long-chain fatty acid import into peroxisome"/>
    <property type="evidence" value="ECO:0007669"/>
    <property type="project" value="TreeGrafter"/>
</dbReference>